<reference evidence="1" key="2">
    <citation type="submission" date="2004-08" db="EMBL/GenBank/DDBJ databases">
        <authorList>
            <person name="Putnam N."/>
            <person name="Detter J.C."/>
            <person name="Richardson P.M."/>
            <person name="Rokhsar D."/>
        </authorList>
    </citation>
    <scope>NUCLEOTIDE SEQUENCE</scope>
</reference>
<gene>
    <name evidence="1" type="ORF">GZ19C8_20</name>
</gene>
<dbReference type="EMBL" id="AY714831">
    <property type="protein sequence ID" value="AAU82759.1"/>
    <property type="molecule type" value="Genomic_DNA"/>
</dbReference>
<proteinExistence type="predicted"/>
<sequence length="71" mass="8187">MPSSKSSMTSQIMRRMITMANRGLHKSRIARSLRYASHTTMAMTVMWQPQYGTNLSYIICKILSKRPSKSF</sequence>
<name>Q64CW8_UNCAG</name>
<organism evidence="1">
    <name type="scientific">Uncultured archaeon GZfos26G2</name>
    <dbReference type="NCBI Taxonomy" id="3386331"/>
    <lineage>
        <taxon>Archaea</taxon>
        <taxon>Methanobacteriati</taxon>
        <taxon>Methanobacteriota</taxon>
        <taxon>Stenosarchaea group</taxon>
        <taxon>Methanomicrobia</taxon>
        <taxon>Candidatus Methanophagales</taxon>
        <taxon>Candidatus Methanophagaceae</taxon>
        <taxon>Candidatus Methanophaga</taxon>
    </lineage>
</organism>
<protein>
    <submittedName>
        <fullName evidence="1">Uncharacterized protein</fullName>
    </submittedName>
</protein>
<reference evidence="1" key="1">
    <citation type="journal article" date="2004" name="Science">
        <title>Reverse methanogenesis: testing the hypothesis with environmental genomics.</title>
        <authorList>
            <person name="Hallam S.J."/>
            <person name="Putnam N."/>
            <person name="Preston C.M."/>
            <person name="Detter J.C."/>
            <person name="Rokhsar D."/>
            <person name="Richardson P.M."/>
            <person name="DeLong E.F."/>
        </authorList>
    </citation>
    <scope>NUCLEOTIDE SEQUENCE</scope>
</reference>
<accession>Q64CW8</accession>
<dbReference type="AlphaFoldDB" id="Q64CW8"/>
<evidence type="ECO:0000313" key="1">
    <source>
        <dbReference type="EMBL" id="AAU82759.1"/>
    </source>
</evidence>